<organism evidence="1 2">
    <name type="scientific">Eruca vesicaria subsp. sativa</name>
    <name type="common">Garden rocket</name>
    <name type="synonym">Eruca sativa</name>
    <dbReference type="NCBI Taxonomy" id="29727"/>
    <lineage>
        <taxon>Eukaryota</taxon>
        <taxon>Viridiplantae</taxon>
        <taxon>Streptophyta</taxon>
        <taxon>Embryophyta</taxon>
        <taxon>Tracheophyta</taxon>
        <taxon>Spermatophyta</taxon>
        <taxon>Magnoliopsida</taxon>
        <taxon>eudicotyledons</taxon>
        <taxon>Gunneridae</taxon>
        <taxon>Pentapetalae</taxon>
        <taxon>rosids</taxon>
        <taxon>malvids</taxon>
        <taxon>Brassicales</taxon>
        <taxon>Brassicaceae</taxon>
        <taxon>Brassiceae</taxon>
        <taxon>Eruca</taxon>
    </lineage>
</organism>
<reference evidence="1 2" key="1">
    <citation type="submission" date="2022-03" db="EMBL/GenBank/DDBJ databases">
        <authorList>
            <person name="Macdonald S."/>
            <person name="Ahmed S."/>
            <person name="Newling K."/>
        </authorList>
    </citation>
    <scope>NUCLEOTIDE SEQUENCE [LARGE SCALE GENOMIC DNA]</scope>
</reference>
<dbReference type="EMBL" id="CAKOAT010097376">
    <property type="protein sequence ID" value="CAH8322515.1"/>
    <property type="molecule type" value="Genomic_DNA"/>
</dbReference>
<comment type="caution">
    <text evidence="1">The sequence shown here is derived from an EMBL/GenBank/DDBJ whole genome shotgun (WGS) entry which is preliminary data.</text>
</comment>
<sequence>MVILTTKETETTFHTCETDDDILIVGTKGEYLQPRDPQLYQNQNGRFNNGNANPQVFPSKSPTWTQQRPSVGATPVDVSQGLQYNRYVTPPTPLQSNSQQTFGDYVPTLTLADTNMYGRQLSRTSVSLSGTPNLPAKQQQQRRLAYGHWTVLLRVMQFVPCLVNSTTFQFGFQTFFG</sequence>
<dbReference type="AlphaFoldDB" id="A0ABC8JJR4"/>
<gene>
    <name evidence="1" type="ORF">ERUC_LOCUS9641</name>
</gene>
<evidence type="ECO:0000313" key="2">
    <source>
        <dbReference type="Proteomes" id="UP001642260"/>
    </source>
</evidence>
<protein>
    <submittedName>
        <fullName evidence="1">Uncharacterized protein</fullName>
    </submittedName>
</protein>
<dbReference type="Proteomes" id="UP001642260">
    <property type="component" value="Unassembled WGS sequence"/>
</dbReference>
<name>A0ABC8JJR4_ERUVS</name>
<keyword evidence="2" id="KW-1185">Reference proteome</keyword>
<accession>A0ABC8JJR4</accession>
<evidence type="ECO:0000313" key="1">
    <source>
        <dbReference type="EMBL" id="CAH8322515.1"/>
    </source>
</evidence>
<proteinExistence type="predicted"/>